<dbReference type="RefSeq" id="WP_379191301.1">
    <property type="nucleotide sequence ID" value="NZ_JBHSOW010000102.1"/>
</dbReference>
<dbReference type="Pfam" id="PF00196">
    <property type="entry name" value="GerE"/>
    <property type="match status" value="1"/>
</dbReference>
<dbReference type="SMART" id="SM00421">
    <property type="entry name" value="HTH_LUXR"/>
    <property type="match status" value="1"/>
</dbReference>
<organism evidence="5 6">
    <name type="scientific">Paenibacillus solisilvae</name>
    <dbReference type="NCBI Taxonomy" id="2486751"/>
    <lineage>
        <taxon>Bacteria</taxon>
        <taxon>Bacillati</taxon>
        <taxon>Bacillota</taxon>
        <taxon>Bacilli</taxon>
        <taxon>Bacillales</taxon>
        <taxon>Paenibacillaceae</taxon>
        <taxon>Paenibacillus</taxon>
    </lineage>
</organism>
<keyword evidence="2" id="KW-0238">DNA-binding</keyword>
<evidence type="ECO:0000256" key="1">
    <source>
        <dbReference type="ARBA" id="ARBA00023015"/>
    </source>
</evidence>
<keyword evidence="6" id="KW-1185">Reference proteome</keyword>
<dbReference type="EMBL" id="JBHSOW010000102">
    <property type="protein sequence ID" value="MFC5652656.1"/>
    <property type="molecule type" value="Genomic_DNA"/>
</dbReference>
<evidence type="ECO:0000259" key="4">
    <source>
        <dbReference type="SMART" id="SM00421"/>
    </source>
</evidence>
<dbReference type="InterPro" id="IPR036388">
    <property type="entry name" value="WH-like_DNA-bd_sf"/>
</dbReference>
<accession>A0ABW0W3B0</accession>
<evidence type="ECO:0000313" key="6">
    <source>
        <dbReference type="Proteomes" id="UP001596047"/>
    </source>
</evidence>
<comment type="caution">
    <text evidence="5">The sequence shown here is derived from an EMBL/GenBank/DDBJ whole genome shotgun (WGS) entry which is preliminary data.</text>
</comment>
<keyword evidence="3" id="KW-0804">Transcription</keyword>
<dbReference type="InterPro" id="IPR016032">
    <property type="entry name" value="Sig_transdc_resp-reg_C-effctor"/>
</dbReference>
<protein>
    <submittedName>
        <fullName evidence="5">Response regulator transcription factor</fullName>
    </submittedName>
</protein>
<name>A0ABW0W3B0_9BACL</name>
<dbReference type="PANTHER" id="PTHR44688:SF16">
    <property type="entry name" value="DNA-BINDING TRANSCRIPTIONAL ACTIVATOR DEVR_DOSR"/>
    <property type="match status" value="1"/>
</dbReference>
<dbReference type="PANTHER" id="PTHR44688">
    <property type="entry name" value="DNA-BINDING TRANSCRIPTIONAL ACTIVATOR DEVR_DOSR"/>
    <property type="match status" value="1"/>
</dbReference>
<sequence>MAETNIRLTIDSSSTDDLDRAKLAELHQIVVDQVMRLEINEYVKVTLEYEGSLRSPGAVTKPDEKDSGKAGIRNALSERQRQIAELLCNHYSITRIAADLFVSVNTVKKHIQNMKKALEIDASGADFIYVLKQMMEGGAFMGDKHNPIG</sequence>
<dbReference type="SUPFAM" id="SSF46894">
    <property type="entry name" value="C-terminal effector domain of the bipartite response regulators"/>
    <property type="match status" value="1"/>
</dbReference>
<gene>
    <name evidence="5" type="ORF">ACFPYJ_26770</name>
</gene>
<dbReference type="Gene3D" id="1.10.10.10">
    <property type="entry name" value="Winged helix-like DNA-binding domain superfamily/Winged helix DNA-binding domain"/>
    <property type="match status" value="1"/>
</dbReference>
<feature type="domain" description="HTH luxR-type" evidence="4">
    <location>
        <begin position="73"/>
        <end position="131"/>
    </location>
</feature>
<dbReference type="InterPro" id="IPR000792">
    <property type="entry name" value="Tscrpt_reg_LuxR_C"/>
</dbReference>
<proteinExistence type="predicted"/>
<reference evidence="6" key="1">
    <citation type="journal article" date="2019" name="Int. J. Syst. Evol. Microbiol.">
        <title>The Global Catalogue of Microorganisms (GCM) 10K type strain sequencing project: providing services to taxonomists for standard genome sequencing and annotation.</title>
        <authorList>
            <consortium name="The Broad Institute Genomics Platform"/>
            <consortium name="The Broad Institute Genome Sequencing Center for Infectious Disease"/>
            <person name="Wu L."/>
            <person name="Ma J."/>
        </authorList>
    </citation>
    <scope>NUCLEOTIDE SEQUENCE [LARGE SCALE GENOMIC DNA]</scope>
    <source>
        <strain evidence="6">CGMCC 1.3240</strain>
    </source>
</reference>
<evidence type="ECO:0000256" key="2">
    <source>
        <dbReference type="ARBA" id="ARBA00023125"/>
    </source>
</evidence>
<evidence type="ECO:0000256" key="3">
    <source>
        <dbReference type="ARBA" id="ARBA00023163"/>
    </source>
</evidence>
<evidence type="ECO:0000313" key="5">
    <source>
        <dbReference type="EMBL" id="MFC5652656.1"/>
    </source>
</evidence>
<keyword evidence="1" id="KW-0805">Transcription regulation</keyword>
<dbReference type="Proteomes" id="UP001596047">
    <property type="component" value="Unassembled WGS sequence"/>
</dbReference>